<dbReference type="PANTHER" id="PTHR11005">
    <property type="entry name" value="LYSOSOMAL ACID LIPASE-RELATED"/>
    <property type="match status" value="1"/>
</dbReference>
<dbReference type="InterPro" id="IPR000073">
    <property type="entry name" value="AB_hydrolase_1"/>
</dbReference>
<evidence type="ECO:0000313" key="4">
    <source>
        <dbReference type="EMBL" id="CAH1989669.1"/>
    </source>
</evidence>
<keyword evidence="2" id="KW-0443">Lipid metabolism</keyword>
<dbReference type="Pfam" id="PF00561">
    <property type="entry name" value="Abhydrolase_1"/>
    <property type="match status" value="1"/>
</dbReference>
<keyword evidence="1" id="KW-0442">Lipid degradation</keyword>
<sequence length="299" mass="34033">MLADEGFDVWMGNERGNVYSRNHTVLNPEHDAAFWDFSGHEIAIYDLPAMVDYILNQTGKDGLYYTGHSLGNTLFLVMTSQLPEYNQKIKVHVSLAPVAFVENVFSPLMRIFAFWEKPIEMLYDLVGPCEFLPSESFVSTISKFLCQPGSQIPLFICENILFALAGFNPKMNVTLLPKIMSHVPAGCSTKEFIHLGQEMRSGHFRQYDYGTKGNELHYGQKSPPDYELDNITTPVYLIYSQNDWLVTEKNTIKLCTKLGTACRGTIMVSDFSFNHLDFAYGTDAPELVYRKVISMFDRH</sequence>
<dbReference type="InterPro" id="IPR029058">
    <property type="entry name" value="AB_hydrolase_fold"/>
</dbReference>
<dbReference type="SUPFAM" id="SSF53474">
    <property type="entry name" value="alpha/beta-Hydrolases"/>
    <property type="match status" value="1"/>
</dbReference>
<dbReference type="GO" id="GO:0016042">
    <property type="term" value="P:lipid catabolic process"/>
    <property type="evidence" value="ECO:0007669"/>
    <property type="project" value="UniProtKB-KW"/>
</dbReference>
<evidence type="ECO:0000313" key="5">
    <source>
        <dbReference type="Proteomes" id="UP001152888"/>
    </source>
</evidence>
<keyword evidence="5" id="KW-1185">Reference proteome</keyword>
<proteinExistence type="predicted"/>
<dbReference type="FunFam" id="3.40.50.1820:FF:000179">
    <property type="entry name" value="Lipase"/>
    <property type="match status" value="1"/>
</dbReference>
<dbReference type="AlphaFoldDB" id="A0A9P0LAY2"/>
<feature type="domain" description="AB hydrolase-1" evidence="3">
    <location>
        <begin position="2"/>
        <end position="267"/>
    </location>
</feature>
<name>A0A9P0LAY2_ACAOB</name>
<protein>
    <recommendedName>
        <fullName evidence="3">AB hydrolase-1 domain-containing protein</fullName>
    </recommendedName>
</protein>
<organism evidence="4 5">
    <name type="scientific">Acanthoscelides obtectus</name>
    <name type="common">Bean weevil</name>
    <name type="synonym">Bruchus obtectus</name>
    <dbReference type="NCBI Taxonomy" id="200917"/>
    <lineage>
        <taxon>Eukaryota</taxon>
        <taxon>Metazoa</taxon>
        <taxon>Ecdysozoa</taxon>
        <taxon>Arthropoda</taxon>
        <taxon>Hexapoda</taxon>
        <taxon>Insecta</taxon>
        <taxon>Pterygota</taxon>
        <taxon>Neoptera</taxon>
        <taxon>Endopterygota</taxon>
        <taxon>Coleoptera</taxon>
        <taxon>Polyphaga</taxon>
        <taxon>Cucujiformia</taxon>
        <taxon>Chrysomeloidea</taxon>
        <taxon>Chrysomelidae</taxon>
        <taxon>Bruchinae</taxon>
        <taxon>Bruchini</taxon>
        <taxon>Acanthoscelides</taxon>
    </lineage>
</organism>
<dbReference type="OrthoDB" id="9974421at2759"/>
<dbReference type="Gene3D" id="3.40.50.1820">
    <property type="entry name" value="alpha/beta hydrolase"/>
    <property type="match status" value="1"/>
</dbReference>
<reference evidence="4" key="1">
    <citation type="submission" date="2022-03" db="EMBL/GenBank/DDBJ databases">
        <authorList>
            <person name="Sayadi A."/>
        </authorList>
    </citation>
    <scope>NUCLEOTIDE SEQUENCE</scope>
</reference>
<accession>A0A9P0LAY2</accession>
<evidence type="ECO:0000256" key="2">
    <source>
        <dbReference type="ARBA" id="ARBA00023098"/>
    </source>
</evidence>
<evidence type="ECO:0000259" key="3">
    <source>
        <dbReference type="Pfam" id="PF00561"/>
    </source>
</evidence>
<evidence type="ECO:0000256" key="1">
    <source>
        <dbReference type="ARBA" id="ARBA00022963"/>
    </source>
</evidence>
<dbReference type="EMBL" id="CAKOFQ010007068">
    <property type="protein sequence ID" value="CAH1989669.1"/>
    <property type="molecule type" value="Genomic_DNA"/>
</dbReference>
<gene>
    <name evidence="4" type="ORF">ACAOBT_LOCUS19170</name>
</gene>
<dbReference type="Proteomes" id="UP001152888">
    <property type="component" value="Unassembled WGS sequence"/>
</dbReference>
<comment type="caution">
    <text evidence="4">The sequence shown here is derived from an EMBL/GenBank/DDBJ whole genome shotgun (WGS) entry which is preliminary data.</text>
</comment>